<dbReference type="InterPro" id="IPR002871">
    <property type="entry name" value="NIF_FeS_clus_asmbl_NifU_N"/>
</dbReference>
<dbReference type="AlphaFoldDB" id="A0A449B104"/>
<dbReference type="OrthoDB" id="9804157at2"/>
<dbReference type="SUPFAM" id="SSF82649">
    <property type="entry name" value="SufE/NifU"/>
    <property type="match status" value="1"/>
</dbReference>
<accession>A0A449B104</accession>
<evidence type="ECO:0000313" key="3">
    <source>
        <dbReference type="Proteomes" id="UP000290985"/>
    </source>
</evidence>
<dbReference type="Pfam" id="PF01592">
    <property type="entry name" value="NifU_N"/>
    <property type="match status" value="1"/>
</dbReference>
<reference evidence="2 3" key="1">
    <citation type="submission" date="2019-01" db="EMBL/GenBank/DDBJ databases">
        <authorList>
            <consortium name="Pathogen Informatics"/>
        </authorList>
    </citation>
    <scope>NUCLEOTIDE SEQUENCE [LARGE SCALE GENOMIC DNA]</scope>
    <source>
        <strain evidence="2 3">NCTC10181</strain>
    </source>
</reference>
<dbReference type="Proteomes" id="UP000290985">
    <property type="component" value="Chromosome"/>
</dbReference>
<dbReference type="GO" id="GO:0051536">
    <property type="term" value="F:iron-sulfur cluster binding"/>
    <property type="evidence" value="ECO:0007669"/>
    <property type="project" value="InterPro"/>
</dbReference>
<feature type="domain" description="NIF system FeS cluster assembly NifU N-terminal" evidence="1">
    <location>
        <begin position="10"/>
        <end position="88"/>
    </location>
</feature>
<proteinExistence type="predicted"/>
<dbReference type="KEGG" id="mcit:NCTC10181_00086"/>
<dbReference type="RefSeq" id="WP_129725096.1">
    <property type="nucleotide sequence ID" value="NZ_LR215036.1"/>
</dbReference>
<evidence type="ECO:0000313" key="2">
    <source>
        <dbReference type="EMBL" id="VEU74251.1"/>
    </source>
</evidence>
<sequence length="138" mass="15850">MDFNANKAREIIMNHYLDPENKKPLSVDDGEVFFSSTCSDKLILHTKFKDKKLIEASFDGHGCAIFIAASDILLSLLKNKNIDEIEQVLLIYQKFIMQEELSNEQINLLGDLWVFYNVKTHLNRTTCALLTAEKILKN</sequence>
<dbReference type="GO" id="GO:0005506">
    <property type="term" value="F:iron ion binding"/>
    <property type="evidence" value="ECO:0007669"/>
    <property type="project" value="InterPro"/>
</dbReference>
<dbReference type="GO" id="GO:0016226">
    <property type="term" value="P:iron-sulfur cluster assembly"/>
    <property type="evidence" value="ECO:0007669"/>
    <property type="project" value="InterPro"/>
</dbReference>
<keyword evidence="3" id="KW-1185">Reference proteome</keyword>
<organism evidence="2 3">
    <name type="scientific">Mycoplasmopsis citelli</name>
    <dbReference type="NCBI Taxonomy" id="171281"/>
    <lineage>
        <taxon>Bacteria</taxon>
        <taxon>Bacillati</taxon>
        <taxon>Mycoplasmatota</taxon>
        <taxon>Mycoplasmoidales</taxon>
        <taxon>Metamycoplasmataceae</taxon>
        <taxon>Mycoplasmopsis</taxon>
    </lineage>
</organism>
<protein>
    <submittedName>
        <fullName evidence="2">Nitrogen fixation protein nifu</fullName>
    </submittedName>
</protein>
<name>A0A449B104_9BACT</name>
<dbReference type="EMBL" id="LR215036">
    <property type="protein sequence ID" value="VEU74251.1"/>
    <property type="molecule type" value="Genomic_DNA"/>
</dbReference>
<dbReference type="Gene3D" id="3.90.1010.10">
    <property type="match status" value="1"/>
</dbReference>
<dbReference type="CDD" id="cd06664">
    <property type="entry name" value="IscU_like"/>
    <property type="match status" value="1"/>
</dbReference>
<gene>
    <name evidence="2" type="primary">nifU</name>
    <name evidence="2" type="ORF">NCTC10181_00086</name>
</gene>
<evidence type="ECO:0000259" key="1">
    <source>
        <dbReference type="Pfam" id="PF01592"/>
    </source>
</evidence>